<comment type="caution">
    <text evidence="2">The sequence shown here is derived from an EMBL/GenBank/DDBJ whole genome shotgun (WGS) entry which is preliminary data.</text>
</comment>
<gene>
    <name evidence="2" type="ORF">IX84_01045</name>
</gene>
<reference evidence="2 3" key="1">
    <citation type="journal article" date="2014" name="Int. J. Syst. Evol. Microbiol.">
        <title>Phaeodactylibacter xiamenensis gen. nov., sp. nov., a member of the family Saprospiraceae isolated from the marine alga Phaeodactylum tricornutum.</title>
        <authorList>
            <person name="Chen Z.Jr."/>
            <person name="Lei X."/>
            <person name="Lai Q."/>
            <person name="Li Y."/>
            <person name="Zhang B."/>
            <person name="Zhang J."/>
            <person name="Zhang H."/>
            <person name="Yang L."/>
            <person name="Zheng W."/>
            <person name="Tian Y."/>
            <person name="Yu Z."/>
            <person name="Xu H.Jr."/>
            <person name="Zheng T."/>
        </authorList>
    </citation>
    <scope>NUCLEOTIDE SEQUENCE [LARGE SCALE GENOMIC DNA]</scope>
    <source>
        <strain evidence="2 3">KD52</strain>
    </source>
</reference>
<dbReference type="OrthoDB" id="667194at2"/>
<organism evidence="2 3">
    <name type="scientific">Phaeodactylibacter xiamenensis</name>
    <dbReference type="NCBI Taxonomy" id="1524460"/>
    <lineage>
        <taxon>Bacteria</taxon>
        <taxon>Pseudomonadati</taxon>
        <taxon>Bacteroidota</taxon>
        <taxon>Saprospiria</taxon>
        <taxon>Saprospirales</taxon>
        <taxon>Haliscomenobacteraceae</taxon>
        <taxon>Phaeodactylibacter</taxon>
    </lineage>
</organism>
<feature type="chain" id="PRO_5001940278" evidence="1">
    <location>
        <begin position="27"/>
        <end position="184"/>
    </location>
</feature>
<evidence type="ECO:0000256" key="1">
    <source>
        <dbReference type="SAM" id="SignalP"/>
    </source>
</evidence>
<dbReference type="Proteomes" id="UP000029736">
    <property type="component" value="Unassembled WGS sequence"/>
</dbReference>
<name>A0A098SFB5_9BACT</name>
<dbReference type="EMBL" id="JPOS01000003">
    <property type="protein sequence ID" value="KGE89652.1"/>
    <property type="molecule type" value="Genomic_DNA"/>
</dbReference>
<evidence type="ECO:0000313" key="3">
    <source>
        <dbReference type="Proteomes" id="UP000029736"/>
    </source>
</evidence>
<sequence>MKKIKCAYSLWSLLLFILIAPNQMMGQAFVSPSNKWYIDDCYVAPLQMTTICDTKSYWFEDTVTIDSTVYYELRTNDPEPVFEVGAFYREEGGVVFMKMDDNSEEFAIYDFNLEVGDLFLIDDSNNSIELEVLSIDSVTLSSGERRKRLEMADAISPHRTTYWIEGVGSALSPMNPVYTFFVTI</sequence>
<dbReference type="RefSeq" id="WP_044215803.1">
    <property type="nucleotide sequence ID" value="NZ_JBKAGJ010000048.1"/>
</dbReference>
<accession>A0A098SFB5</accession>
<keyword evidence="3" id="KW-1185">Reference proteome</keyword>
<keyword evidence="1" id="KW-0732">Signal</keyword>
<protein>
    <submittedName>
        <fullName evidence="2">Uncharacterized protein</fullName>
    </submittedName>
</protein>
<evidence type="ECO:0000313" key="2">
    <source>
        <dbReference type="EMBL" id="KGE89652.1"/>
    </source>
</evidence>
<dbReference type="AlphaFoldDB" id="A0A098SFB5"/>
<proteinExistence type="predicted"/>
<feature type="signal peptide" evidence="1">
    <location>
        <begin position="1"/>
        <end position="26"/>
    </location>
</feature>